<evidence type="ECO:0000256" key="8">
    <source>
        <dbReference type="RuleBase" id="RU003476"/>
    </source>
</evidence>
<dbReference type="PANTHER" id="PTHR12992">
    <property type="entry name" value="NUDIX HYDROLASE"/>
    <property type="match status" value="1"/>
</dbReference>
<evidence type="ECO:0000313" key="11">
    <source>
        <dbReference type="EMBL" id="NYI37509.1"/>
    </source>
</evidence>
<evidence type="ECO:0000256" key="5">
    <source>
        <dbReference type="ARBA" id="ARBA00022801"/>
    </source>
</evidence>
<evidence type="ECO:0000256" key="1">
    <source>
        <dbReference type="ARBA" id="ARBA00001936"/>
    </source>
</evidence>
<evidence type="ECO:0000313" key="13">
    <source>
        <dbReference type="Proteomes" id="UP000659061"/>
    </source>
</evidence>
<evidence type="ECO:0000256" key="4">
    <source>
        <dbReference type="ARBA" id="ARBA00022723"/>
    </source>
</evidence>
<dbReference type="Proteomes" id="UP000587211">
    <property type="component" value="Unassembled WGS sequence"/>
</dbReference>
<evidence type="ECO:0000259" key="9">
    <source>
        <dbReference type="PROSITE" id="PS51462"/>
    </source>
</evidence>
<feature type="domain" description="Nudix hydrolase" evidence="9">
    <location>
        <begin position="36"/>
        <end position="202"/>
    </location>
</feature>
<evidence type="ECO:0000313" key="10">
    <source>
        <dbReference type="EMBL" id="MBD1271743.1"/>
    </source>
</evidence>
<dbReference type="SUPFAM" id="SSF55811">
    <property type="entry name" value="Nudix"/>
    <property type="match status" value="1"/>
</dbReference>
<evidence type="ECO:0000256" key="2">
    <source>
        <dbReference type="ARBA" id="ARBA00001946"/>
    </source>
</evidence>
<keyword evidence="4" id="KW-0479">Metal-binding</keyword>
<comment type="similarity">
    <text evidence="3 8">Belongs to the Nudix hydrolase family.</text>
</comment>
<reference evidence="11 12" key="1">
    <citation type="submission" date="2020-07" db="EMBL/GenBank/DDBJ databases">
        <title>Sequencing the genomes of 1000 actinobacteria strains.</title>
        <authorList>
            <person name="Klenk H.-P."/>
        </authorList>
    </citation>
    <scope>NUCLEOTIDE SEQUENCE [LARGE SCALE GENOMIC DNA]</scope>
    <source>
        <strain evidence="11 12">DSM 19087</strain>
    </source>
</reference>
<dbReference type="PROSITE" id="PS00893">
    <property type="entry name" value="NUDIX_BOX"/>
    <property type="match status" value="1"/>
</dbReference>
<dbReference type="PROSITE" id="PS51462">
    <property type="entry name" value="NUDIX"/>
    <property type="match status" value="1"/>
</dbReference>
<evidence type="ECO:0000256" key="3">
    <source>
        <dbReference type="ARBA" id="ARBA00005582"/>
    </source>
</evidence>
<dbReference type="InterPro" id="IPR020476">
    <property type="entry name" value="Nudix_hydrolase"/>
</dbReference>
<name>A0A8I0G067_9ACTN</name>
<evidence type="ECO:0000256" key="6">
    <source>
        <dbReference type="ARBA" id="ARBA00022842"/>
    </source>
</evidence>
<dbReference type="InterPro" id="IPR015797">
    <property type="entry name" value="NUDIX_hydrolase-like_dom_sf"/>
</dbReference>
<dbReference type="InterPro" id="IPR020084">
    <property type="entry name" value="NUDIX_hydrolase_CS"/>
</dbReference>
<gene>
    <name evidence="11" type="ORF">BJ975_000884</name>
    <name evidence="10" type="ORF">IDH50_15975</name>
</gene>
<dbReference type="InterPro" id="IPR000086">
    <property type="entry name" value="NUDIX_hydrolase_dom"/>
</dbReference>
<sequence>MSPTVPAPLPYDLELRERIAGHLAGHERRVVADEGRRHAAVAVVLVDSEPGEARIDPVPGDPELAPSEEVVHELDGRMQDVSGGAAFLLSRRSGRLRTHSGQWALPGGRIDEGEDAVTAAIRETDEELGVRLTPDHVLGLMDDYPTRSGYVITPVVLWGGGRLDLRPSPDEVLAAFRVGLHQLLRSDSPRFLDIPESDRPVVQIPLGETDRVHAPTGAVLLQLRRLGLEGDPTRVDDLEQPTFAWR</sequence>
<comment type="caution">
    <text evidence="10">The sequence shown here is derived from an EMBL/GenBank/DDBJ whole genome shotgun (WGS) entry which is preliminary data.</text>
</comment>
<reference evidence="10" key="2">
    <citation type="submission" date="2020-09" db="EMBL/GenBank/DDBJ databases">
        <title>Novel species in genus Aeromicrobium.</title>
        <authorList>
            <person name="Zhang G."/>
        </authorList>
    </citation>
    <scope>NUCLEOTIDE SEQUENCE</scope>
    <source>
        <strain evidence="10">SSW1-57</strain>
    </source>
</reference>
<dbReference type="GO" id="GO:0010945">
    <property type="term" value="F:coenzyme A diphosphatase activity"/>
    <property type="evidence" value="ECO:0007669"/>
    <property type="project" value="InterPro"/>
</dbReference>
<protein>
    <submittedName>
        <fullName evidence="11">8-oxo-dGTP pyrophosphatase MutT (NUDIX family)</fullName>
    </submittedName>
    <submittedName>
        <fullName evidence="10">CoA pyrophosphatase</fullName>
    </submittedName>
</protein>
<organism evidence="10 13">
    <name type="scientific">Aeromicrobium tamlense</name>
    <dbReference type="NCBI Taxonomy" id="375541"/>
    <lineage>
        <taxon>Bacteria</taxon>
        <taxon>Bacillati</taxon>
        <taxon>Actinomycetota</taxon>
        <taxon>Actinomycetes</taxon>
        <taxon>Propionibacteriales</taxon>
        <taxon>Nocardioidaceae</taxon>
        <taxon>Aeromicrobium</taxon>
    </lineage>
</organism>
<accession>A0A8I0G067</accession>
<dbReference type="AlphaFoldDB" id="A0A8I0G067"/>
<dbReference type="PRINTS" id="PR00502">
    <property type="entry name" value="NUDIXFAMILY"/>
</dbReference>
<evidence type="ECO:0000313" key="12">
    <source>
        <dbReference type="Proteomes" id="UP000587211"/>
    </source>
</evidence>
<evidence type="ECO:0000256" key="7">
    <source>
        <dbReference type="ARBA" id="ARBA00023211"/>
    </source>
</evidence>
<dbReference type="RefSeq" id="WP_179424015.1">
    <property type="nucleotide sequence ID" value="NZ_BAAAMP010000003.1"/>
</dbReference>
<comment type="cofactor">
    <cofactor evidence="2">
        <name>Mg(2+)</name>
        <dbReference type="ChEBI" id="CHEBI:18420"/>
    </cofactor>
</comment>
<keyword evidence="5 8" id="KW-0378">Hydrolase</keyword>
<dbReference type="GO" id="GO:0046872">
    <property type="term" value="F:metal ion binding"/>
    <property type="evidence" value="ECO:0007669"/>
    <property type="project" value="UniProtKB-KW"/>
</dbReference>
<comment type="cofactor">
    <cofactor evidence="1">
        <name>Mn(2+)</name>
        <dbReference type="ChEBI" id="CHEBI:29035"/>
    </cofactor>
</comment>
<dbReference type="EMBL" id="JACBZN010000001">
    <property type="protein sequence ID" value="NYI37509.1"/>
    <property type="molecule type" value="Genomic_DNA"/>
</dbReference>
<dbReference type="Gene3D" id="3.90.79.10">
    <property type="entry name" value="Nucleoside Triphosphate Pyrophosphohydrolase"/>
    <property type="match status" value="1"/>
</dbReference>
<proteinExistence type="inferred from homology"/>
<keyword evidence="6" id="KW-0460">Magnesium</keyword>
<keyword evidence="12" id="KW-1185">Reference proteome</keyword>
<dbReference type="PANTHER" id="PTHR12992:SF11">
    <property type="entry name" value="MITOCHONDRIAL COENZYME A DIPHOSPHATASE NUDT8"/>
    <property type="match status" value="1"/>
</dbReference>
<dbReference type="InterPro" id="IPR045121">
    <property type="entry name" value="CoAse"/>
</dbReference>
<dbReference type="Proteomes" id="UP000659061">
    <property type="component" value="Unassembled WGS sequence"/>
</dbReference>
<dbReference type="EMBL" id="JACWMT010000003">
    <property type="protein sequence ID" value="MBD1271743.1"/>
    <property type="molecule type" value="Genomic_DNA"/>
</dbReference>
<dbReference type="Pfam" id="PF00293">
    <property type="entry name" value="NUDIX"/>
    <property type="match status" value="1"/>
</dbReference>
<keyword evidence="7" id="KW-0464">Manganese</keyword>
<dbReference type="CDD" id="cd03426">
    <property type="entry name" value="NUDIX_CoAse_Nudt7"/>
    <property type="match status" value="1"/>
</dbReference>